<dbReference type="EMBL" id="MU276129">
    <property type="protein sequence ID" value="KAI0041332.1"/>
    <property type="molecule type" value="Genomic_DNA"/>
</dbReference>
<sequence length="221" mass="24298">MAPSNVTVQFVEKPTEALAEEAAQVFSGLMPADPAAIAFTAGNISLIEVMARAMIKPIAFVAGDMYTATDDKGELVGFTLFLPPGQNLFITEEQRQLGFYDFMGQLSDEGKVYYPTVLGKDFPAFIDESVGIKETELNTYWCSFAMVRKDYQGKGVAKAMFELAFEKAKTLGVPVALATTNIINVTIYEKIGFELKGYKIMPSPWADWPAWIFATKVPESA</sequence>
<comment type="caution">
    <text evidence="1">The sequence shown here is derived from an EMBL/GenBank/DDBJ whole genome shotgun (WGS) entry which is preliminary data.</text>
</comment>
<evidence type="ECO:0000313" key="2">
    <source>
        <dbReference type="Proteomes" id="UP000814033"/>
    </source>
</evidence>
<proteinExistence type="predicted"/>
<dbReference type="Proteomes" id="UP000814033">
    <property type="component" value="Unassembled WGS sequence"/>
</dbReference>
<organism evidence="1 2">
    <name type="scientific">Auriscalpium vulgare</name>
    <dbReference type="NCBI Taxonomy" id="40419"/>
    <lineage>
        <taxon>Eukaryota</taxon>
        <taxon>Fungi</taxon>
        <taxon>Dikarya</taxon>
        <taxon>Basidiomycota</taxon>
        <taxon>Agaricomycotina</taxon>
        <taxon>Agaricomycetes</taxon>
        <taxon>Russulales</taxon>
        <taxon>Auriscalpiaceae</taxon>
        <taxon>Auriscalpium</taxon>
    </lineage>
</organism>
<keyword evidence="2" id="KW-1185">Reference proteome</keyword>
<accession>A0ACB8RBJ4</accession>
<reference evidence="1" key="1">
    <citation type="submission" date="2021-02" db="EMBL/GenBank/DDBJ databases">
        <authorList>
            <consortium name="DOE Joint Genome Institute"/>
            <person name="Ahrendt S."/>
            <person name="Looney B.P."/>
            <person name="Miyauchi S."/>
            <person name="Morin E."/>
            <person name="Drula E."/>
            <person name="Courty P.E."/>
            <person name="Chicoki N."/>
            <person name="Fauchery L."/>
            <person name="Kohler A."/>
            <person name="Kuo A."/>
            <person name="Labutti K."/>
            <person name="Pangilinan J."/>
            <person name="Lipzen A."/>
            <person name="Riley R."/>
            <person name="Andreopoulos W."/>
            <person name="He G."/>
            <person name="Johnson J."/>
            <person name="Barry K.W."/>
            <person name="Grigoriev I.V."/>
            <person name="Nagy L."/>
            <person name="Hibbett D."/>
            <person name="Henrissat B."/>
            <person name="Matheny P.B."/>
            <person name="Labbe J."/>
            <person name="Martin F."/>
        </authorList>
    </citation>
    <scope>NUCLEOTIDE SEQUENCE</scope>
    <source>
        <strain evidence="1">FP105234-sp</strain>
    </source>
</reference>
<reference evidence="1" key="2">
    <citation type="journal article" date="2022" name="New Phytol.">
        <title>Evolutionary transition to the ectomycorrhizal habit in the genomes of a hyperdiverse lineage of mushroom-forming fungi.</title>
        <authorList>
            <person name="Looney B."/>
            <person name="Miyauchi S."/>
            <person name="Morin E."/>
            <person name="Drula E."/>
            <person name="Courty P.E."/>
            <person name="Kohler A."/>
            <person name="Kuo A."/>
            <person name="LaButti K."/>
            <person name="Pangilinan J."/>
            <person name="Lipzen A."/>
            <person name="Riley R."/>
            <person name="Andreopoulos W."/>
            <person name="He G."/>
            <person name="Johnson J."/>
            <person name="Nolan M."/>
            <person name="Tritt A."/>
            <person name="Barry K.W."/>
            <person name="Grigoriev I.V."/>
            <person name="Nagy L.G."/>
            <person name="Hibbett D."/>
            <person name="Henrissat B."/>
            <person name="Matheny P.B."/>
            <person name="Labbe J."/>
            <person name="Martin F.M."/>
        </authorList>
    </citation>
    <scope>NUCLEOTIDE SEQUENCE</scope>
    <source>
        <strain evidence="1">FP105234-sp</strain>
    </source>
</reference>
<gene>
    <name evidence="1" type="ORF">FA95DRAFT_709287</name>
</gene>
<evidence type="ECO:0000313" key="1">
    <source>
        <dbReference type="EMBL" id="KAI0041332.1"/>
    </source>
</evidence>
<name>A0ACB8RBJ4_9AGAM</name>
<protein>
    <submittedName>
        <fullName evidence="1">Uncharacterized protein</fullName>
    </submittedName>
</protein>